<feature type="domain" description="PARP catalytic" evidence="2">
    <location>
        <begin position="1"/>
        <end position="71"/>
    </location>
</feature>
<dbReference type="Proteomes" id="UP001189429">
    <property type="component" value="Unassembled WGS sequence"/>
</dbReference>
<feature type="domain" description="WWE" evidence="1">
    <location>
        <begin position="115"/>
        <end position="204"/>
    </location>
</feature>
<dbReference type="Pfam" id="PF02825">
    <property type="entry name" value="WWE"/>
    <property type="match status" value="1"/>
</dbReference>
<dbReference type="Gene3D" id="3.30.720.50">
    <property type="match status" value="1"/>
</dbReference>
<organism evidence="3 4">
    <name type="scientific">Prorocentrum cordatum</name>
    <dbReference type="NCBI Taxonomy" id="2364126"/>
    <lineage>
        <taxon>Eukaryota</taxon>
        <taxon>Sar</taxon>
        <taxon>Alveolata</taxon>
        <taxon>Dinophyceae</taxon>
        <taxon>Prorocentrales</taxon>
        <taxon>Prorocentraceae</taxon>
        <taxon>Prorocentrum</taxon>
    </lineage>
</organism>
<reference evidence="3" key="1">
    <citation type="submission" date="2023-10" db="EMBL/GenBank/DDBJ databases">
        <authorList>
            <person name="Chen Y."/>
            <person name="Shah S."/>
            <person name="Dougan E. K."/>
            <person name="Thang M."/>
            <person name="Chan C."/>
        </authorList>
    </citation>
    <scope>NUCLEOTIDE SEQUENCE [LARGE SCALE GENOMIC DNA]</scope>
</reference>
<dbReference type="Gene3D" id="3.90.228.10">
    <property type="match status" value="1"/>
</dbReference>
<dbReference type="InterPro" id="IPR004170">
    <property type="entry name" value="WWE_dom"/>
</dbReference>
<dbReference type="SUPFAM" id="SSF56399">
    <property type="entry name" value="ADP-ribosylation"/>
    <property type="match status" value="1"/>
</dbReference>
<dbReference type="InterPro" id="IPR012317">
    <property type="entry name" value="Poly(ADP-ribose)pol_cat_dom"/>
</dbReference>
<dbReference type="InterPro" id="IPR037197">
    <property type="entry name" value="WWE_dom_sf"/>
</dbReference>
<evidence type="ECO:0008006" key="5">
    <source>
        <dbReference type="Google" id="ProtNLM"/>
    </source>
</evidence>
<proteinExistence type="predicted"/>
<protein>
    <recommendedName>
        <fullName evidence="5">WWE domain-containing protein</fullName>
    </recommendedName>
</protein>
<evidence type="ECO:0000313" key="4">
    <source>
        <dbReference type="Proteomes" id="UP001189429"/>
    </source>
</evidence>
<comment type="caution">
    <text evidence="3">The sequence shown here is derived from an EMBL/GenBank/DDBJ whole genome shotgun (WGS) entry which is preliminary data.</text>
</comment>
<keyword evidence="4" id="KW-1185">Reference proteome</keyword>
<dbReference type="PROSITE" id="PS50918">
    <property type="entry name" value="WWE"/>
    <property type="match status" value="1"/>
</dbReference>
<evidence type="ECO:0000259" key="1">
    <source>
        <dbReference type="PROSITE" id="PS50918"/>
    </source>
</evidence>
<dbReference type="SUPFAM" id="SSF117839">
    <property type="entry name" value="WWE domain"/>
    <property type="match status" value="1"/>
</dbReference>
<evidence type="ECO:0000259" key="2">
    <source>
        <dbReference type="PROSITE" id="PS51059"/>
    </source>
</evidence>
<name>A0ABN9R2N5_9DINO</name>
<evidence type="ECO:0000313" key="3">
    <source>
        <dbReference type="EMBL" id="CAK0811994.1"/>
    </source>
</evidence>
<gene>
    <name evidence="3" type="ORF">PCOR1329_LOCUS16416</name>
</gene>
<feature type="non-terminal residue" evidence="3">
    <location>
        <position position="1"/>
    </location>
</feature>
<dbReference type="EMBL" id="CAUYUJ010005028">
    <property type="protein sequence ID" value="CAK0811994.1"/>
    <property type="molecule type" value="Genomic_DNA"/>
</dbReference>
<sequence length="281" mass="31268">RTWPDPSSFAHGSRDSVVPHCDVPLGLPTDVRCVDGSLPGLPYNEFVVYSGAQVRLRYLVRVQLGPPPVPRSVAAVQDESSPARSGGGAAMSTAPQVWLPAVPSCVVQTPYCIFAKAAVADRLQHAVRWQYLFDESRWHDSTPCGWVNYTEADSGKLEERFWELQDGTGYCLPRISSGSYEYDVDLRKMEQTNVRTGKTRRVRRAEFAFRRVVIEGGSVYPLRVDVARHEEVHWAWEVQGNEKLRFAASFEPRAGAEPFPSNGLADLAPPQQVVKTQIAKA</sequence>
<dbReference type="PROSITE" id="PS51059">
    <property type="entry name" value="PARP_CATALYTIC"/>
    <property type="match status" value="1"/>
</dbReference>
<feature type="non-terminal residue" evidence="3">
    <location>
        <position position="281"/>
    </location>
</feature>
<accession>A0ABN9R2N5</accession>